<dbReference type="Gene3D" id="3.40.50.620">
    <property type="entry name" value="HUPs"/>
    <property type="match status" value="1"/>
</dbReference>
<comment type="catalytic activity">
    <reaction evidence="12 14">
        <text>riboflavin + ATP = FMN + ADP + H(+)</text>
        <dbReference type="Rhea" id="RHEA:14357"/>
        <dbReference type="ChEBI" id="CHEBI:15378"/>
        <dbReference type="ChEBI" id="CHEBI:30616"/>
        <dbReference type="ChEBI" id="CHEBI:57986"/>
        <dbReference type="ChEBI" id="CHEBI:58210"/>
        <dbReference type="ChEBI" id="CHEBI:456216"/>
        <dbReference type="EC" id="2.7.1.26"/>
    </reaction>
</comment>
<dbReference type="EMBL" id="CM001377">
    <property type="protein sequence ID" value="EHM09960.1"/>
    <property type="molecule type" value="Genomic_DNA"/>
</dbReference>
<dbReference type="GO" id="GO:0005524">
    <property type="term" value="F:ATP binding"/>
    <property type="evidence" value="ECO:0007669"/>
    <property type="project" value="UniProtKB-UniRule"/>
</dbReference>
<keyword evidence="17" id="KW-1185">Reference proteome</keyword>
<dbReference type="GO" id="GO:0003919">
    <property type="term" value="F:FMN adenylyltransferase activity"/>
    <property type="evidence" value="ECO:0007669"/>
    <property type="project" value="UniProtKB-UniRule"/>
</dbReference>
<evidence type="ECO:0000256" key="13">
    <source>
        <dbReference type="ARBA" id="ARBA00049494"/>
    </source>
</evidence>
<dbReference type="GO" id="GO:0009231">
    <property type="term" value="P:riboflavin biosynthetic process"/>
    <property type="evidence" value="ECO:0007669"/>
    <property type="project" value="InterPro"/>
</dbReference>
<evidence type="ECO:0000256" key="10">
    <source>
        <dbReference type="ARBA" id="ARBA00022840"/>
    </source>
</evidence>
<dbReference type="Proteomes" id="UP000005730">
    <property type="component" value="Chromosome"/>
</dbReference>
<dbReference type="EC" id="2.7.7.2" evidence="14"/>
<dbReference type="InterPro" id="IPR002606">
    <property type="entry name" value="Riboflavin_kinase_bac"/>
</dbReference>
<organism evidence="16 17">
    <name type="scientific">Thermanaerovibrio velox DSM 12556</name>
    <dbReference type="NCBI Taxonomy" id="926567"/>
    <lineage>
        <taxon>Bacteria</taxon>
        <taxon>Thermotogati</taxon>
        <taxon>Synergistota</taxon>
        <taxon>Synergistia</taxon>
        <taxon>Synergistales</taxon>
        <taxon>Synergistaceae</taxon>
        <taxon>Thermanaerovibrio</taxon>
    </lineage>
</organism>
<dbReference type="PANTHER" id="PTHR22749:SF6">
    <property type="entry name" value="RIBOFLAVIN KINASE"/>
    <property type="match status" value="1"/>
</dbReference>
<evidence type="ECO:0000256" key="7">
    <source>
        <dbReference type="ARBA" id="ARBA00022741"/>
    </source>
</evidence>
<sequence>MIWVMGYFDGFHLGHQLLLKEARRAAKERGRGWGVLSFTAHPREVLLDKPMGLLFSRRERKILSRYLGVPVMEEIPFDRSVAEMSPSDFLHVVERKLAPSGIVVGENFRFGRGRVGDIGFLRDFSASRGWFFKALKCLELDGELVSSTRIRGFVESGAVYEANRLLGYPFMMLGRVVRGDGRGRGLGFPTANISLPHAKLIPGRGVYAAVAWVGGEWRGAALNIGYNPTFQGVRSLRVEAHLIGFHEDIYGSDIVIFPLKMIRDERRFSSSCELIKQMERDVEEARRISIEVPQGFIEHMGSVLVDEMPVVMKAKKIP</sequence>
<keyword evidence="8 14" id="KW-0418">Kinase</keyword>
<dbReference type="NCBIfam" id="TIGR00083">
    <property type="entry name" value="ribF"/>
    <property type="match status" value="1"/>
</dbReference>
<dbReference type="EC" id="2.7.1.26" evidence="14"/>
<evidence type="ECO:0000256" key="8">
    <source>
        <dbReference type="ARBA" id="ARBA00022777"/>
    </source>
</evidence>
<evidence type="ECO:0000256" key="4">
    <source>
        <dbReference type="ARBA" id="ARBA00022643"/>
    </source>
</evidence>
<keyword evidence="11" id="KW-0511">Multifunctional enzyme</keyword>
<dbReference type="InterPro" id="IPR014729">
    <property type="entry name" value="Rossmann-like_a/b/a_fold"/>
</dbReference>
<dbReference type="RefSeq" id="WP_006583454.1">
    <property type="nucleotide sequence ID" value="NZ_CM001377.1"/>
</dbReference>
<dbReference type="PIRSF" id="PIRSF004491">
    <property type="entry name" value="FAD_Synth"/>
    <property type="match status" value="1"/>
</dbReference>
<proteinExistence type="inferred from homology"/>
<evidence type="ECO:0000256" key="3">
    <source>
        <dbReference type="ARBA" id="ARBA00022630"/>
    </source>
</evidence>
<name>H0URM1_9BACT</name>
<comment type="catalytic activity">
    <reaction evidence="13 14">
        <text>FMN + ATP + H(+) = FAD + diphosphate</text>
        <dbReference type="Rhea" id="RHEA:17237"/>
        <dbReference type="ChEBI" id="CHEBI:15378"/>
        <dbReference type="ChEBI" id="CHEBI:30616"/>
        <dbReference type="ChEBI" id="CHEBI:33019"/>
        <dbReference type="ChEBI" id="CHEBI:57692"/>
        <dbReference type="ChEBI" id="CHEBI:58210"/>
        <dbReference type="EC" id="2.7.7.2"/>
    </reaction>
</comment>
<comment type="pathway">
    <text evidence="1 14">Cofactor biosynthesis; FAD biosynthesis; FAD from FMN: step 1/1.</text>
</comment>
<dbReference type="SUPFAM" id="SSF82114">
    <property type="entry name" value="Riboflavin kinase-like"/>
    <property type="match status" value="1"/>
</dbReference>
<dbReference type="SMART" id="SM00904">
    <property type="entry name" value="Flavokinase"/>
    <property type="match status" value="1"/>
</dbReference>
<keyword evidence="3 14" id="KW-0285">Flavoprotein</keyword>
<protein>
    <recommendedName>
        <fullName evidence="14">Riboflavin biosynthesis protein</fullName>
    </recommendedName>
    <domain>
        <recommendedName>
            <fullName evidence="14">Riboflavin kinase</fullName>
            <ecNumber evidence="14">2.7.1.26</ecNumber>
        </recommendedName>
        <alternativeName>
            <fullName evidence="14">Flavokinase</fullName>
        </alternativeName>
    </domain>
    <domain>
        <recommendedName>
            <fullName evidence="14">FMN adenylyltransferase</fullName>
            <ecNumber evidence="14">2.7.7.2</ecNumber>
        </recommendedName>
        <alternativeName>
            <fullName evidence="14">FAD pyrophosphorylase</fullName>
        </alternativeName>
        <alternativeName>
            <fullName evidence="14">FAD synthase</fullName>
        </alternativeName>
    </domain>
</protein>
<keyword evidence="9 14" id="KW-0274">FAD</keyword>
<comment type="similarity">
    <text evidence="14">Belongs to the ribF family.</text>
</comment>
<dbReference type="AlphaFoldDB" id="H0URM1"/>
<dbReference type="InterPro" id="IPR023465">
    <property type="entry name" value="Riboflavin_kinase_dom_sf"/>
</dbReference>
<evidence type="ECO:0000259" key="15">
    <source>
        <dbReference type="SMART" id="SM00904"/>
    </source>
</evidence>
<evidence type="ECO:0000256" key="5">
    <source>
        <dbReference type="ARBA" id="ARBA00022679"/>
    </source>
</evidence>
<dbReference type="GO" id="GO:0006747">
    <property type="term" value="P:FAD biosynthetic process"/>
    <property type="evidence" value="ECO:0007669"/>
    <property type="project" value="UniProtKB-UniRule"/>
</dbReference>
<dbReference type="UniPathway" id="UPA00276">
    <property type="reaction ID" value="UER00406"/>
</dbReference>
<dbReference type="GO" id="GO:0008531">
    <property type="term" value="F:riboflavin kinase activity"/>
    <property type="evidence" value="ECO:0007669"/>
    <property type="project" value="UniProtKB-UniRule"/>
</dbReference>
<dbReference type="STRING" id="926567.TheveDRAFT_0811"/>
<evidence type="ECO:0000256" key="2">
    <source>
        <dbReference type="ARBA" id="ARBA00005201"/>
    </source>
</evidence>
<comment type="pathway">
    <text evidence="2 14">Cofactor biosynthesis; FMN biosynthesis; FMN from riboflavin (ATP route): step 1/1.</text>
</comment>
<evidence type="ECO:0000313" key="17">
    <source>
        <dbReference type="Proteomes" id="UP000005730"/>
    </source>
</evidence>
<dbReference type="Pfam" id="PF06574">
    <property type="entry name" value="FAD_syn"/>
    <property type="match status" value="1"/>
</dbReference>
<reference evidence="16 17" key="1">
    <citation type="submission" date="2011-10" db="EMBL/GenBank/DDBJ databases">
        <title>The Noncontiguous Finished genome of Thermanaerovibrio velox DSM 12556.</title>
        <authorList>
            <consortium name="US DOE Joint Genome Institute (JGI-PGF)"/>
            <person name="Lucas S."/>
            <person name="Copeland A."/>
            <person name="Lapidus A."/>
            <person name="Glavina del Rio T."/>
            <person name="Dalin E."/>
            <person name="Tice H."/>
            <person name="Bruce D."/>
            <person name="Goodwin L."/>
            <person name="Pitluck S."/>
            <person name="Peters L."/>
            <person name="Mikhailova N."/>
            <person name="Teshima H."/>
            <person name="Kyrpides N."/>
            <person name="Mavromatis K."/>
            <person name="Ivanova N."/>
            <person name="Markowitz V."/>
            <person name="Cheng J.-F."/>
            <person name="Hugenholtz P."/>
            <person name="Woyke T."/>
            <person name="Wu D."/>
            <person name="Spring S."/>
            <person name="Brambilla E.-M."/>
            <person name="Klenk H.-P."/>
            <person name="Eisen J.A."/>
        </authorList>
    </citation>
    <scope>NUCLEOTIDE SEQUENCE [LARGE SCALE GENOMIC DNA]</scope>
    <source>
        <strain evidence="16 17">DSM 12556</strain>
    </source>
</reference>
<evidence type="ECO:0000256" key="14">
    <source>
        <dbReference type="PIRNR" id="PIRNR004491"/>
    </source>
</evidence>
<gene>
    <name evidence="16" type="ORF">TheveDRAFT_0811</name>
</gene>
<dbReference type="InterPro" id="IPR015864">
    <property type="entry name" value="FAD_synthase"/>
</dbReference>
<dbReference type="CDD" id="cd02064">
    <property type="entry name" value="FAD_synthetase_N"/>
    <property type="match status" value="1"/>
</dbReference>
<dbReference type="HOGENOM" id="CLU_048437_0_2_0"/>
<dbReference type="Gene3D" id="2.40.30.30">
    <property type="entry name" value="Riboflavin kinase-like"/>
    <property type="match status" value="1"/>
</dbReference>
<evidence type="ECO:0000256" key="6">
    <source>
        <dbReference type="ARBA" id="ARBA00022695"/>
    </source>
</evidence>
<keyword evidence="4 14" id="KW-0288">FMN</keyword>
<evidence type="ECO:0000313" key="16">
    <source>
        <dbReference type="EMBL" id="EHM09960.1"/>
    </source>
</evidence>
<dbReference type="SUPFAM" id="SSF52374">
    <property type="entry name" value="Nucleotidylyl transferase"/>
    <property type="match status" value="1"/>
</dbReference>
<feature type="domain" description="Riboflavin kinase" evidence="15">
    <location>
        <begin position="165"/>
        <end position="290"/>
    </location>
</feature>
<evidence type="ECO:0000256" key="12">
    <source>
        <dbReference type="ARBA" id="ARBA00047880"/>
    </source>
</evidence>
<keyword evidence="6 14" id="KW-0548">Nucleotidyltransferase</keyword>
<dbReference type="OrthoDB" id="9803667at2"/>
<keyword evidence="10 14" id="KW-0067">ATP-binding</keyword>
<accession>H0URM1</accession>
<keyword evidence="7 14" id="KW-0547">Nucleotide-binding</keyword>
<evidence type="ECO:0000256" key="11">
    <source>
        <dbReference type="ARBA" id="ARBA00023268"/>
    </source>
</evidence>
<evidence type="ECO:0000256" key="9">
    <source>
        <dbReference type="ARBA" id="ARBA00022827"/>
    </source>
</evidence>
<dbReference type="InterPro" id="IPR023468">
    <property type="entry name" value="Riboflavin_kinase"/>
</dbReference>
<dbReference type="InterPro" id="IPR015865">
    <property type="entry name" value="Riboflavin_kinase_bac/euk"/>
</dbReference>
<dbReference type="Pfam" id="PF01687">
    <property type="entry name" value="Flavokinase"/>
    <property type="match status" value="1"/>
</dbReference>
<dbReference type="PANTHER" id="PTHR22749">
    <property type="entry name" value="RIBOFLAVIN KINASE/FMN ADENYLYLTRANSFERASE"/>
    <property type="match status" value="1"/>
</dbReference>
<dbReference type="UniPathway" id="UPA00277">
    <property type="reaction ID" value="UER00407"/>
</dbReference>
<evidence type="ECO:0000256" key="1">
    <source>
        <dbReference type="ARBA" id="ARBA00004726"/>
    </source>
</evidence>
<keyword evidence="5 14" id="KW-0808">Transferase</keyword>
<dbReference type="GO" id="GO:0009398">
    <property type="term" value="P:FMN biosynthetic process"/>
    <property type="evidence" value="ECO:0007669"/>
    <property type="project" value="UniProtKB-UniRule"/>
</dbReference>
<dbReference type="eggNOG" id="COG0196">
    <property type="taxonomic scope" value="Bacteria"/>
</dbReference>